<dbReference type="GeneID" id="106119523"/>
<dbReference type="RefSeq" id="XP_013170021.1">
    <property type="nucleotide sequence ID" value="XM_013314567.1"/>
</dbReference>
<dbReference type="InterPro" id="IPR036875">
    <property type="entry name" value="Znf_CCHC_sf"/>
</dbReference>
<accession>A0AAJ7EB21</accession>
<keyword evidence="1" id="KW-0175">Coiled coil</keyword>
<evidence type="ECO:0000313" key="3">
    <source>
        <dbReference type="RefSeq" id="XP_013170021.1"/>
    </source>
</evidence>
<reference evidence="3" key="1">
    <citation type="submission" date="2025-08" db="UniProtKB">
        <authorList>
            <consortium name="RefSeq"/>
        </authorList>
    </citation>
    <scope>IDENTIFICATION</scope>
</reference>
<dbReference type="GO" id="GO:0008270">
    <property type="term" value="F:zinc ion binding"/>
    <property type="evidence" value="ECO:0007669"/>
    <property type="project" value="InterPro"/>
</dbReference>
<evidence type="ECO:0000256" key="1">
    <source>
        <dbReference type="SAM" id="Coils"/>
    </source>
</evidence>
<dbReference type="KEGG" id="pxu:106119523"/>
<dbReference type="Proteomes" id="UP000694872">
    <property type="component" value="Unplaced"/>
</dbReference>
<dbReference type="SUPFAM" id="SSF57756">
    <property type="entry name" value="Retrovirus zinc finger-like domains"/>
    <property type="match status" value="1"/>
</dbReference>
<feature type="non-terminal residue" evidence="3">
    <location>
        <position position="1"/>
    </location>
</feature>
<evidence type="ECO:0000256" key="2">
    <source>
        <dbReference type="SAM" id="MobiDB-lite"/>
    </source>
</evidence>
<dbReference type="Gene3D" id="4.10.60.10">
    <property type="entry name" value="Zinc finger, CCHC-type"/>
    <property type="match status" value="1"/>
</dbReference>
<feature type="compositionally biased region" description="Low complexity" evidence="2">
    <location>
        <begin position="225"/>
        <end position="235"/>
    </location>
</feature>
<feature type="compositionally biased region" description="Polar residues" evidence="2">
    <location>
        <begin position="251"/>
        <end position="260"/>
    </location>
</feature>
<protein>
    <submittedName>
        <fullName evidence="3">Caskin-1-like</fullName>
    </submittedName>
</protein>
<feature type="compositionally biased region" description="Low complexity" evidence="2">
    <location>
        <begin position="270"/>
        <end position="289"/>
    </location>
</feature>
<proteinExistence type="predicted"/>
<gene>
    <name evidence="3" type="primary">LOC106119523</name>
</gene>
<name>A0AAJ7EB21_PAPXU</name>
<feature type="non-terminal residue" evidence="3">
    <location>
        <position position="509"/>
    </location>
</feature>
<feature type="coiled-coil region" evidence="1">
    <location>
        <begin position="69"/>
        <end position="103"/>
    </location>
</feature>
<dbReference type="GO" id="GO:0003676">
    <property type="term" value="F:nucleic acid binding"/>
    <property type="evidence" value="ECO:0007669"/>
    <property type="project" value="InterPro"/>
</dbReference>
<dbReference type="AlphaFoldDB" id="A0AAJ7EB21"/>
<feature type="compositionally biased region" description="Basic residues" evidence="2">
    <location>
        <begin position="202"/>
        <end position="212"/>
    </location>
</feature>
<organism evidence="3">
    <name type="scientific">Papilio xuthus</name>
    <name type="common">Asian swallowtail butterfly</name>
    <dbReference type="NCBI Taxonomy" id="66420"/>
    <lineage>
        <taxon>Eukaryota</taxon>
        <taxon>Metazoa</taxon>
        <taxon>Ecdysozoa</taxon>
        <taxon>Arthropoda</taxon>
        <taxon>Hexapoda</taxon>
        <taxon>Insecta</taxon>
        <taxon>Pterygota</taxon>
        <taxon>Neoptera</taxon>
        <taxon>Endopterygota</taxon>
        <taxon>Lepidoptera</taxon>
        <taxon>Glossata</taxon>
        <taxon>Ditrysia</taxon>
        <taxon>Papilionoidea</taxon>
        <taxon>Papilionidae</taxon>
        <taxon>Papilioninae</taxon>
        <taxon>Papilio</taxon>
    </lineage>
</organism>
<sequence>TDDETPGALSRGTVEALAEEALKSVERIKEEIKKSGHLKGTVWGQINRATKSVVEAVEGLRDITPDEEQRRLRADNARLARELDLVRNELRAFKQAYVESQRKSAAAPREDTGPQQPNIEEVLRCAMEEMKGQLLQSVGGMINARLQDLEMRLPPEPVMRPPLRADQRQPPPPRHKSRSGLVEGAMEVDGEAQPPQAPTPRAAKKAPKKGAAKRPTAPPPPPPSKGKQGAGQAEATPPPPTAGTSGEGEAQTGTAGNSWSEVVRRKKRGNAAAAANSPPSAGTTRQIAPAPPKAVKIVAPKTAAIVVTLKKGATMTTAEGATIDAKYSEVLAKARSSISLREFGLESVKIRTSMTGSKLMEVGGTTPEETADRLAAALVEAVGSWADITRPTKMAVLRITGLDDTVTTEEVAAQLASVGGCPPSSLRVGNIRPSFWGGGSALVKCPAIAAKAIVKAGRVAIGWTMATVKAVEAQPLRCYKCMMLGHTRALCPVEAENGRLCFRCGSEGH</sequence>
<feature type="region of interest" description="Disordered" evidence="2">
    <location>
        <begin position="154"/>
        <end position="289"/>
    </location>
</feature>